<evidence type="ECO:0008006" key="9">
    <source>
        <dbReference type="Google" id="ProtNLM"/>
    </source>
</evidence>
<proteinExistence type="inferred from homology"/>
<protein>
    <recommendedName>
        <fullName evidence="9">Membrane-spanning 4-domains subfamily A member 4A-like</fullName>
    </recommendedName>
</protein>
<dbReference type="Pfam" id="PF04103">
    <property type="entry name" value="CD20"/>
    <property type="match status" value="1"/>
</dbReference>
<keyword evidence="3 6" id="KW-0812">Transmembrane</keyword>
<dbReference type="EMBL" id="WNYA01001780">
    <property type="protein sequence ID" value="KAG8545147.1"/>
    <property type="molecule type" value="Genomic_DNA"/>
</dbReference>
<evidence type="ECO:0000256" key="2">
    <source>
        <dbReference type="ARBA" id="ARBA00009565"/>
    </source>
</evidence>
<evidence type="ECO:0000313" key="8">
    <source>
        <dbReference type="Proteomes" id="UP000824782"/>
    </source>
</evidence>
<evidence type="ECO:0000256" key="6">
    <source>
        <dbReference type="SAM" id="Phobius"/>
    </source>
</evidence>
<accession>A0AAV6Z9X2</accession>
<dbReference type="EMBL" id="WNYA01001780">
    <property type="protein sequence ID" value="KAG8545148.1"/>
    <property type="molecule type" value="Genomic_DNA"/>
</dbReference>
<comment type="caution">
    <text evidence="7">The sequence shown here is derived from an EMBL/GenBank/DDBJ whole genome shotgun (WGS) entry which is preliminary data.</text>
</comment>
<feature type="transmembrane region" description="Helical" evidence="6">
    <location>
        <begin position="87"/>
        <end position="109"/>
    </location>
</feature>
<name>A0AAV6Z9X2_ENGPU</name>
<feature type="transmembrane region" description="Helical" evidence="6">
    <location>
        <begin position="121"/>
        <end position="142"/>
    </location>
</feature>
<organism evidence="7 8">
    <name type="scientific">Engystomops pustulosus</name>
    <name type="common">Tungara frog</name>
    <name type="synonym">Physalaemus pustulosus</name>
    <dbReference type="NCBI Taxonomy" id="76066"/>
    <lineage>
        <taxon>Eukaryota</taxon>
        <taxon>Metazoa</taxon>
        <taxon>Chordata</taxon>
        <taxon>Craniata</taxon>
        <taxon>Vertebrata</taxon>
        <taxon>Euteleostomi</taxon>
        <taxon>Amphibia</taxon>
        <taxon>Batrachia</taxon>
        <taxon>Anura</taxon>
        <taxon>Neobatrachia</taxon>
        <taxon>Hyloidea</taxon>
        <taxon>Leptodactylidae</taxon>
        <taxon>Leiuperinae</taxon>
        <taxon>Engystomops</taxon>
    </lineage>
</organism>
<sequence length="239" mass="26399">MSAINTDGEGVVIISQERPKTDQVNVPEGLSYKALSTIPKPLVTFYKGEPEVLGTVQIFVGIIFISFGIIFWIMCKKICRYIINITYTRLLIWSGALYIISGSISLAASSKPTIGKVRASLVMHMISIAAASFEILMILTIFPSPLYIPRYIADDWFCAYYKTNMKCIGAFNTQVCIGGLIVFFFLLTLLIFCITISTSVFACRTVCRSSYNETSVIIYQSTPVISPEESPSATVTLDA</sequence>
<evidence type="ECO:0000313" key="7">
    <source>
        <dbReference type="EMBL" id="KAG8545148.1"/>
    </source>
</evidence>
<comment type="similarity">
    <text evidence="2">Belongs to the MS4A family.</text>
</comment>
<keyword evidence="8" id="KW-1185">Reference proteome</keyword>
<dbReference type="InterPro" id="IPR030417">
    <property type="entry name" value="MS4A"/>
</dbReference>
<dbReference type="InterPro" id="IPR007237">
    <property type="entry name" value="CD20-like"/>
</dbReference>
<reference evidence="7" key="1">
    <citation type="thesis" date="2020" institute="ProQuest LLC" country="789 East Eisenhower Parkway, Ann Arbor, MI, USA">
        <title>Comparative Genomics and Chromosome Evolution.</title>
        <authorList>
            <person name="Mudd A.B."/>
        </authorList>
    </citation>
    <scope>NUCLEOTIDE SEQUENCE</scope>
    <source>
        <strain evidence="7">237g6f4</strain>
        <tissue evidence="7">Blood</tissue>
    </source>
</reference>
<evidence type="ECO:0000256" key="4">
    <source>
        <dbReference type="ARBA" id="ARBA00022989"/>
    </source>
</evidence>
<dbReference type="PANTHER" id="PTHR23320:SF128">
    <property type="entry name" value="MEMBRANE-SPANNING 4-DOMAINS SUBFAMILY A MEMBER 4A"/>
    <property type="match status" value="1"/>
</dbReference>
<dbReference type="Proteomes" id="UP000824782">
    <property type="component" value="Unassembled WGS sequence"/>
</dbReference>
<evidence type="ECO:0000256" key="3">
    <source>
        <dbReference type="ARBA" id="ARBA00022692"/>
    </source>
</evidence>
<evidence type="ECO:0000256" key="5">
    <source>
        <dbReference type="ARBA" id="ARBA00023136"/>
    </source>
</evidence>
<feature type="transmembrane region" description="Helical" evidence="6">
    <location>
        <begin position="52"/>
        <end position="75"/>
    </location>
</feature>
<dbReference type="AlphaFoldDB" id="A0AAV6Z9X2"/>
<dbReference type="GO" id="GO:0016020">
    <property type="term" value="C:membrane"/>
    <property type="evidence" value="ECO:0007669"/>
    <property type="project" value="UniProtKB-SubCell"/>
</dbReference>
<feature type="transmembrane region" description="Helical" evidence="6">
    <location>
        <begin position="175"/>
        <end position="202"/>
    </location>
</feature>
<keyword evidence="5 6" id="KW-0472">Membrane</keyword>
<dbReference type="PANTHER" id="PTHR23320">
    <property type="entry name" value="MEMBRANE-SPANNING 4-DOMAINS SUBFAMILY A MS4A -RELATED"/>
    <property type="match status" value="1"/>
</dbReference>
<gene>
    <name evidence="7" type="ORF">GDO81_021345</name>
</gene>
<keyword evidence="4 6" id="KW-1133">Transmembrane helix</keyword>
<evidence type="ECO:0000256" key="1">
    <source>
        <dbReference type="ARBA" id="ARBA00004141"/>
    </source>
</evidence>
<comment type="subcellular location">
    <subcellularLocation>
        <location evidence="1">Membrane</location>
        <topology evidence="1">Multi-pass membrane protein</topology>
    </subcellularLocation>
</comment>